<comment type="caution">
    <text evidence="3">The sequence shown here is derived from an EMBL/GenBank/DDBJ whole genome shotgun (WGS) entry which is preliminary data.</text>
</comment>
<reference evidence="3 4" key="1">
    <citation type="submission" date="2019-03" db="EMBL/GenBank/DDBJ databases">
        <title>Sequencing 23 genomes of Wallemia ichthyophaga.</title>
        <authorList>
            <person name="Gostincar C."/>
        </authorList>
    </citation>
    <scope>NUCLEOTIDE SEQUENCE [LARGE SCALE GENOMIC DNA]</scope>
    <source>
        <strain evidence="3 4">EXF-5753</strain>
    </source>
</reference>
<feature type="region of interest" description="Disordered" evidence="2">
    <location>
        <begin position="256"/>
        <end position="276"/>
    </location>
</feature>
<evidence type="ECO:0000313" key="4">
    <source>
        <dbReference type="Proteomes" id="UP000310189"/>
    </source>
</evidence>
<evidence type="ECO:0000256" key="1">
    <source>
        <dbReference type="SAM" id="Coils"/>
    </source>
</evidence>
<feature type="compositionally biased region" description="Basic and acidic residues" evidence="2">
    <location>
        <begin position="256"/>
        <end position="266"/>
    </location>
</feature>
<dbReference type="EMBL" id="SPNW01000101">
    <property type="protein sequence ID" value="TIA85700.1"/>
    <property type="molecule type" value="Genomic_DNA"/>
</dbReference>
<sequence length="276" mass="29831">MSDAAHAQPQDVAEKIAPAQTSEQVPPQVDTSAATKQAEPTTSAAAEPSAGAAGAAATPPPAAQSPVSQSSPTSIQHTPTEAKPQGVADRAINGEQNGANLQKSPSMAASARGAERVSQDQPNRLQDAEARLADDDRRAILMNEGKDAKQIAKILEAEAKNDAAALKDALKDAEKAQKLSAKAEKSITQANGRLEKAIKSHHDIAKKLERLKSDFEASERQREQRQRELELKKQHKAEIDAMVDERMERVDKLKSGKAILDRERTIQRRNTINPRK</sequence>
<feature type="compositionally biased region" description="Polar residues" evidence="2">
    <location>
        <begin position="94"/>
        <end position="107"/>
    </location>
</feature>
<gene>
    <name evidence="3" type="ORF">E3P99_03918</name>
</gene>
<keyword evidence="4" id="KW-1185">Reference proteome</keyword>
<feature type="compositionally biased region" description="Low complexity" evidence="2">
    <location>
        <begin position="38"/>
        <end position="57"/>
    </location>
</feature>
<feature type="coiled-coil region" evidence="1">
    <location>
        <begin position="156"/>
        <end position="228"/>
    </location>
</feature>
<feature type="compositionally biased region" description="Low complexity" evidence="2">
    <location>
        <begin position="64"/>
        <end position="74"/>
    </location>
</feature>
<dbReference type="AlphaFoldDB" id="A0A4T0FD63"/>
<feature type="compositionally biased region" description="Polar residues" evidence="2">
    <location>
        <begin position="19"/>
        <end position="35"/>
    </location>
</feature>
<organism evidence="3 4">
    <name type="scientific">Wallemia hederae</name>
    <dbReference type="NCBI Taxonomy" id="1540922"/>
    <lineage>
        <taxon>Eukaryota</taxon>
        <taxon>Fungi</taxon>
        <taxon>Dikarya</taxon>
        <taxon>Basidiomycota</taxon>
        <taxon>Wallemiomycotina</taxon>
        <taxon>Wallemiomycetes</taxon>
        <taxon>Wallemiales</taxon>
        <taxon>Wallemiaceae</taxon>
        <taxon>Wallemia</taxon>
    </lineage>
</organism>
<evidence type="ECO:0000256" key="2">
    <source>
        <dbReference type="SAM" id="MobiDB-lite"/>
    </source>
</evidence>
<dbReference type="Proteomes" id="UP000310189">
    <property type="component" value="Unassembled WGS sequence"/>
</dbReference>
<protein>
    <submittedName>
        <fullName evidence="3">Uncharacterized protein</fullName>
    </submittedName>
</protein>
<name>A0A4T0FD63_9BASI</name>
<keyword evidence="1" id="KW-0175">Coiled coil</keyword>
<evidence type="ECO:0000313" key="3">
    <source>
        <dbReference type="EMBL" id="TIA85700.1"/>
    </source>
</evidence>
<accession>A0A4T0FD63</accession>
<proteinExistence type="predicted"/>
<feature type="region of interest" description="Disordered" evidence="2">
    <location>
        <begin position="1"/>
        <end position="128"/>
    </location>
</feature>